<dbReference type="EMBL" id="BLAL01000016">
    <property type="protein sequence ID" value="GES75440.1"/>
    <property type="molecule type" value="Genomic_DNA"/>
</dbReference>
<sequence>MTSYPEKSLESTNTTNKRQFQKRPHRCYNHLHDVLIGLQSNPLYFREPFTLFWKCLKSEKGKEPLRYRPNE</sequence>
<protein>
    <submittedName>
        <fullName evidence="2">Uncharacterized protein</fullName>
    </submittedName>
</protein>
<evidence type="ECO:0000313" key="4">
    <source>
        <dbReference type="Proteomes" id="UP000247702"/>
    </source>
</evidence>
<keyword evidence="4" id="KW-1185">Reference proteome</keyword>
<dbReference type="AlphaFoldDB" id="A0A2Z6QZC1"/>
<reference evidence="2 4" key="1">
    <citation type="submission" date="2017-11" db="EMBL/GenBank/DDBJ databases">
        <title>The genome of Rhizophagus clarus HR1 reveals common genetic basis of auxotrophy among arbuscular mycorrhizal fungi.</title>
        <authorList>
            <person name="Kobayashi Y."/>
        </authorList>
    </citation>
    <scope>NUCLEOTIDE SEQUENCE [LARGE SCALE GENOMIC DNA]</scope>
    <source>
        <strain evidence="2 4">HR1</strain>
    </source>
</reference>
<dbReference type="EMBL" id="BEXD01001728">
    <property type="protein sequence ID" value="GBB95523.1"/>
    <property type="molecule type" value="Genomic_DNA"/>
</dbReference>
<dbReference type="OrthoDB" id="5516192at2759"/>
<feature type="region of interest" description="Disordered" evidence="1">
    <location>
        <begin position="1"/>
        <end position="23"/>
    </location>
</feature>
<dbReference type="Proteomes" id="UP000247702">
    <property type="component" value="Unassembled WGS sequence"/>
</dbReference>
<organism evidence="2 4">
    <name type="scientific">Rhizophagus clarus</name>
    <dbReference type="NCBI Taxonomy" id="94130"/>
    <lineage>
        <taxon>Eukaryota</taxon>
        <taxon>Fungi</taxon>
        <taxon>Fungi incertae sedis</taxon>
        <taxon>Mucoromycota</taxon>
        <taxon>Glomeromycotina</taxon>
        <taxon>Glomeromycetes</taxon>
        <taxon>Glomerales</taxon>
        <taxon>Glomeraceae</taxon>
        <taxon>Rhizophagus</taxon>
    </lineage>
</organism>
<comment type="caution">
    <text evidence="2">The sequence shown here is derived from an EMBL/GenBank/DDBJ whole genome shotgun (WGS) entry which is preliminary data.</text>
</comment>
<evidence type="ECO:0000313" key="3">
    <source>
        <dbReference type="EMBL" id="GES75440.1"/>
    </source>
</evidence>
<reference evidence="3" key="2">
    <citation type="submission" date="2019-10" db="EMBL/GenBank/DDBJ databases">
        <title>Conservation and host-specific expression of non-tandemly repeated heterogenous ribosome RNA gene in arbuscular mycorrhizal fungi.</title>
        <authorList>
            <person name="Maeda T."/>
            <person name="Kobayashi Y."/>
            <person name="Nakagawa T."/>
            <person name="Ezawa T."/>
            <person name="Yamaguchi K."/>
            <person name="Bino T."/>
            <person name="Nishimoto Y."/>
            <person name="Shigenobu S."/>
            <person name="Kawaguchi M."/>
        </authorList>
    </citation>
    <scope>NUCLEOTIDE SEQUENCE</scope>
    <source>
        <strain evidence="3">HR1</strain>
    </source>
</reference>
<feature type="compositionally biased region" description="Polar residues" evidence="1">
    <location>
        <begin position="1"/>
        <end position="18"/>
    </location>
</feature>
<name>A0A2Z6QZC1_9GLOM</name>
<proteinExistence type="predicted"/>
<gene>
    <name evidence="3" type="ORF">RCL2_000287700</name>
    <name evidence="2" type="ORF">RclHR1_25530002</name>
</gene>
<evidence type="ECO:0000313" key="2">
    <source>
        <dbReference type="EMBL" id="GBB95523.1"/>
    </source>
</evidence>
<accession>A0A2Z6QZC1</accession>
<evidence type="ECO:0000256" key="1">
    <source>
        <dbReference type="SAM" id="MobiDB-lite"/>
    </source>
</evidence>
<dbReference type="Proteomes" id="UP000615446">
    <property type="component" value="Unassembled WGS sequence"/>
</dbReference>